<organism evidence="5 6">
    <name type="scientific">Aquirufa originis</name>
    <dbReference type="NCBI Taxonomy" id="3096514"/>
    <lineage>
        <taxon>Bacteria</taxon>
        <taxon>Pseudomonadati</taxon>
        <taxon>Bacteroidota</taxon>
        <taxon>Cytophagia</taxon>
        <taxon>Cytophagales</taxon>
        <taxon>Flectobacillaceae</taxon>
        <taxon>Aquirufa</taxon>
    </lineage>
</organism>
<evidence type="ECO:0000256" key="1">
    <source>
        <dbReference type="ARBA" id="ARBA00023015"/>
    </source>
</evidence>
<dbReference type="RefSeq" id="WP_377978186.1">
    <property type="nucleotide sequence ID" value="NZ_JBBKXY010000001.1"/>
</dbReference>
<dbReference type="Proteomes" id="UP001598112">
    <property type="component" value="Unassembled WGS sequence"/>
</dbReference>
<evidence type="ECO:0000313" key="6">
    <source>
        <dbReference type="Proteomes" id="UP001598112"/>
    </source>
</evidence>
<dbReference type="SUPFAM" id="SSF46785">
    <property type="entry name" value="Winged helix' DNA-binding domain"/>
    <property type="match status" value="1"/>
</dbReference>
<dbReference type="Pfam" id="PF00392">
    <property type="entry name" value="GntR"/>
    <property type="match status" value="1"/>
</dbReference>
<dbReference type="InterPro" id="IPR028082">
    <property type="entry name" value="Peripla_BP_I"/>
</dbReference>
<evidence type="ECO:0000313" key="5">
    <source>
        <dbReference type="EMBL" id="MFD3292872.1"/>
    </source>
</evidence>
<dbReference type="PANTHER" id="PTHR38445">
    <property type="entry name" value="HTH-TYPE TRANSCRIPTIONAL REPRESSOR YTRA"/>
    <property type="match status" value="1"/>
</dbReference>
<dbReference type="Gene3D" id="3.40.50.2300">
    <property type="match status" value="2"/>
</dbReference>
<name>A0ABW6D6L7_9BACT</name>
<evidence type="ECO:0000256" key="3">
    <source>
        <dbReference type="ARBA" id="ARBA00023163"/>
    </source>
</evidence>
<dbReference type="PANTHER" id="PTHR38445:SF10">
    <property type="entry name" value="GNTR-FAMILY TRANSCRIPTIONAL REGULATOR"/>
    <property type="match status" value="1"/>
</dbReference>
<dbReference type="SMART" id="SM00345">
    <property type="entry name" value="HTH_GNTR"/>
    <property type="match status" value="1"/>
</dbReference>
<accession>A0ABW6D6L7</accession>
<keyword evidence="6" id="KW-1185">Reference proteome</keyword>
<evidence type="ECO:0000259" key="4">
    <source>
        <dbReference type="PROSITE" id="PS50949"/>
    </source>
</evidence>
<protein>
    <submittedName>
        <fullName evidence="5">GntR family transcriptional regulator</fullName>
    </submittedName>
</protein>
<dbReference type="InterPro" id="IPR036388">
    <property type="entry name" value="WH-like_DNA-bd_sf"/>
</dbReference>
<dbReference type="SUPFAM" id="SSF53822">
    <property type="entry name" value="Periplasmic binding protein-like I"/>
    <property type="match status" value="1"/>
</dbReference>
<dbReference type="CDD" id="cd07377">
    <property type="entry name" value="WHTH_GntR"/>
    <property type="match status" value="1"/>
</dbReference>
<dbReference type="InterPro" id="IPR036390">
    <property type="entry name" value="WH_DNA-bd_sf"/>
</dbReference>
<dbReference type="PROSITE" id="PS50949">
    <property type="entry name" value="HTH_GNTR"/>
    <property type="match status" value="1"/>
</dbReference>
<keyword evidence="3" id="KW-0804">Transcription</keyword>
<dbReference type="EMBL" id="JBBKXY010000001">
    <property type="protein sequence ID" value="MFD3292872.1"/>
    <property type="molecule type" value="Genomic_DNA"/>
</dbReference>
<gene>
    <name evidence="5" type="ORF">SKC35_04165</name>
</gene>
<keyword evidence="1" id="KW-0805">Transcription regulation</keyword>
<feature type="domain" description="HTH gntR-type" evidence="4">
    <location>
        <begin position="13"/>
        <end position="81"/>
    </location>
</feature>
<reference evidence="5 6" key="1">
    <citation type="submission" date="2024-03" db="EMBL/GenBank/DDBJ databases">
        <title>Aquirufa genome sequencing.</title>
        <authorList>
            <person name="Pitt A."/>
            <person name="Hahn M.W."/>
        </authorList>
    </citation>
    <scope>NUCLEOTIDE SEQUENCE [LARGE SCALE GENOMIC DNA]</scope>
    <source>
        <strain evidence="5 6">KTFRIE-69F</strain>
    </source>
</reference>
<comment type="caution">
    <text evidence="5">The sequence shown here is derived from an EMBL/GenBank/DDBJ whole genome shotgun (WGS) entry which is preliminary data.</text>
</comment>
<dbReference type="Gene3D" id="1.10.10.10">
    <property type="entry name" value="Winged helix-like DNA-binding domain superfamily/Winged helix DNA-binding domain"/>
    <property type="match status" value="1"/>
</dbReference>
<proteinExistence type="predicted"/>
<keyword evidence="2" id="KW-0238">DNA-binding</keyword>
<dbReference type="InterPro" id="IPR000524">
    <property type="entry name" value="Tscrpt_reg_HTH_GntR"/>
</dbReference>
<sequence>MLQLIQIDEFSSTPKYRQLANAIIEGIQQGKIHKGELLPSINEVSFEHFMARITVEKGYNYLKQQGIIDSVRGKGFYIKVDEVPRNLRIFLLFNKLSVHKKIIYDAFVKAIGDQGSIDFYIYNNDFNLFKKIVDSRDRDYTHMVLIPHFMEGEEMAIDLINSLPKEKLVLLDKLLPGIQGKFGAVYEDFEHDIYQSLQQAKESLATYQQIRLVFPTQSYYPKEIVQGFINFCRDYAFEYEVVESLSDVSLGSGQVYITVMEDDLLILLERIRNESLQLGKEIGIISYNETPIKRLLFDGISTISTDFEILGRKAAELVLSNERVKWQNPFVFISRASL</sequence>
<evidence type="ECO:0000256" key="2">
    <source>
        <dbReference type="ARBA" id="ARBA00023125"/>
    </source>
</evidence>